<dbReference type="GO" id="GO:0006426">
    <property type="term" value="P:glycyl-tRNA aminoacylation"/>
    <property type="evidence" value="ECO:0007669"/>
    <property type="project" value="UniProtKB-UniRule"/>
</dbReference>
<evidence type="ECO:0000256" key="9">
    <source>
        <dbReference type="ARBA" id="ARBA00047937"/>
    </source>
</evidence>
<dbReference type="AlphaFoldDB" id="A0A1W1VDY5"/>
<sequence length="691" mass="79069">MANLLFEIGTEEIPAKFMPPALKQLKELAEKKLKEQRLKYKELNTYGTPRRIVLEIKDLDSRQEDLEDEVKGPSAKAAYDAEGNLSKAALGFAKGQGVDPKDLQIKDTPNGQYVFANRKEIGKDANEVLKEMLPGLALSLYFPKPMRWGDKETRYARPIRWLVALLDTEIIPFEIEGIHSDRITRGHRFLGSDHIMIKEASAYFSLMKDNYVIVDQAERKKLIVEQIIELNKTIEGKVESDENLLNEIVYLVEYPTALVGGFSKDYLEIPKECIITPMKEHQRYFPVLKEDGELLPMFVTVRNGDSEHLDIVRQGNEKVLKARLDDAKFFFDEDRKKKLEDYVEKLKTVVFQAKLGTIYEKVERIEKGAKNLIASLNIDEETSKRALRAAYLAKADLETNMVYEFSELQGIMGSKYALYSGENEIVAKAIFEHYLPRNADDFLPETIEGTLISIADKIDTITGCFLVGIEPTGSQDPYALRRQALGICKILLAKKLDINLTTLIARSIENYAQKLEINNTEEIIKKIYDFFELRVRNILTDANYRYDVIEAIISVGYDHLNHIVMKAEALNEIKGTEEFTKLLTAFTRANNLAKKAESIVINEEYLVEDSEKELYQVLTKGQEVVQKALENHKFKEVLQVISKFEEPINKFFADVMVMDKDEKIKNNRLALLKQITLLVEPIADLTKIVQD</sequence>
<dbReference type="InterPro" id="IPR006194">
    <property type="entry name" value="Gly-tRNA-synth_heterodimer"/>
</dbReference>
<dbReference type="Pfam" id="PF05746">
    <property type="entry name" value="DALR_1"/>
    <property type="match status" value="1"/>
</dbReference>
<dbReference type="EMBL" id="FWWT01000018">
    <property type="protein sequence ID" value="SMB91423.1"/>
    <property type="molecule type" value="Genomic_DNA"/>
</dbReference>
<keyword evidence="13" id="KW-1185">Reference proteome</keyword>
<dbReference type="GO" id="GO:0005524">
    <property type="term" value="F:ATP binding"/>
    <property type="evidence" value="ECO:0007669"/>
    <property type="project" value="UniProtKB-UniRule"/>
</dbReference>
<feature type="domain" description="DALR anticodon binding" evidence="11">
    <location>
        <begin position="583"/>
        <end position="677"/>
    </location>
</feature>
<evidence type="ECO:0000256" key="10">
    <source>
        <dbReference type="HAMAP-Rule" id="MF_00255"/>
    </source>
</evidence>
<name>A0A1W1VDY5_DESTI</name>
<dbReference type="GO" id="GO:0004814">
    <property type="term" value="F:arginine-tRNA ligase activity"/>
    <property type="evidence" value="ECO:0007669"/>
    <property type="project" value="InterPro"/>
</dbReference>
<dbReference type="GO" id="GO:0006420">
    <property type="term" value="P:arginyl-tRNA aminoacylation"/>
    <property type="evidence" value="ECO:0007669"/>
    <property type="project" value="InterPro"/>
</dbReference>
<dbReference type="OrthoDB" id="9775440at2"/>
<dbReference type="SUPFAM" id="SSF47323">
    <property type="entry name" value="Anticodon-binding domain of a subclass of class I aminoacyl-tRNA synthetases"/>
    <property type="match status" value="1"/>
</dbReference>
<reference evidence="12 13" key="1">
    <citation type="submission" date="2017-04" db="EMBL/GenBank/DDBJ databases">
        <authorList>
            <person name="Afonso C.L."/>
            <person name="Miller P.J."/>
            <person name="Scott M.A."/>
            <person name="Spackman E."/>
            <person name="Goraichik I."/>
            <person name="Dimitrov K.M."/>
            <person name="Suarez D.L."/>
            <person name="Swayne D.E."/>
        </authorList>
    </citation>
    <scope>NUCLEOTIDE SEQUENCE [LARGE SCALE GENOMIC DNA]</scope>
    <source>
        <strain evidence="12 13">DSM 11270</strain>
    </source>
</reference>
<dbReference type="SUPFAM" id="SSF109604">
    <property type="entry name" value="HD-domain/PDEase-like"/>
    <property type="match status" value="1"/>
</dbReference>
<keyword evidence="4 10" id="KW-0436">Ligase</keyword>
<dbReference type="InterPro" id="IPR015944">
    <property type="entry name" value="Gly-tRNA-synth_bsu"/>
</dbReference>
<evidence type="ECO:0000256" key="3">
    <source>
        <dbReference type="ARBA" id="ARBA00022490"/>
    </source>
</evidence>
<keyword evidence="6 10" id="KW-0067">ATP-binding</keyword>
<dbReference type="Pfam" id="PF02092">
    <property type="entry name" value="tRNA_synt_2f"/>
    <property type="match status" value="1"/>
</dbReference>
<dbReference type="Proteomes" id="UP000192731">
    <property type="component" value="Unassembled WGS sequence"/>
</dbReference>
<comment type="similarity">
    <text evidence="2 10">Belongs to the class-II aminoacyl-tRNA synthetase family.</text>
</comment>
<evidence type="ECO:0000256" key="6">
    <source>
        <dbReference type="ARBA" id="ARBA00022840"/>
    </source>
</evidence>
<dbReference type="PANTHER" id="PTHR30075">
    <property type="entry name" value="GLYCYL-TRNA SYNTHETASE"/>
    <property type="match status" value="1"/>
</dbReference>
<evidence type="ECO:0000256" key="4">
    <source>
        <dbReference type="ARBA" id="ARBA00022598"/>
    </source>
</evidence>
<proteinExistence type="inferred from homology"/>
<evidence type="ECO:0000256" key="7">
    <source>
        <dbReference type="ARBA" id="ARBA00022917"/>
    </source>
</evidence>
<evidence type="ECO:0000259" key="11">
    <source>
        <dbReference type="Pfam" id="PF05746"/>
    </source>
</evidence>
<comment type="catalytic activity">
    <reaction evidence="9 10">
        <text>tRNA(Gly) + glycine + ATP = glycyl-tRNA(Gly) + AMP + diphosphate</text>
        <dbReference type="Rhea" id="RHEA:16013"/>
        <dbReference type="Rhea" id="RHEA-COMP:9664"/>
        <dbReference type="Rhea" id="RHEA-COMP:9683"/>
        <dbReference type="ChEBI" id="CHEBI:30616"/>
        <dbReference type="ChEBI" id="CHEBI:33019"/>
        <dbReference type="ChEBI" id="CHEBI:57305"/>
        <dbReference type="ChEBI" id="CHEBI:78442"/>
        <dbReference type="ChEBI" id="CHEBI:78522"/>
        <dbReference type="ChEBI" id="CHEBI:456215"/>
        <dbReference type="EC" id="6.1.1.14"/>
    </reaction>
</comment>
<dbReference type="InterPro" id="IPR009080">
    <property type="entry name" value="tRNAsynth_Ia_anticodon-bd"/>
</dbReference>
<evidence type="ECO:0000256" key="2">
    <source>
        <dbReference type="ARBA" id="ARBA00008226"/>
    </source>
</evidence>
<dbReference type="RefSeq" id="WP_084053335.1">
    <property type="nucleotide sequence ID" value="NZ_FWWT01000018.1"/>
</dbReference>
<dbReference type="PROSITE" id="PS50861">
    <property type="entry name" value="AA_TRNA_LIGASE_II_GLYAB"/>
    <property type="match status" value="1"/>
</dbReference>
<dbReference type="STRING" id="656914.SAMN00017405_2300"/>
<keyword evidence="3 10" id="KW-0963">Cytoplasm</keyword>
<dbReference type="InterPro" id="IPR008909">
    <property type="entry name" value="DALR_anticod-bd"/>
</dbReference>
<dbReference type="GO" id="GO:0004820">
    <property type="term" value="F:glycine-tRNA ligase activity"/>
    <property type="evidence" value="ECO:0007669"/>
    <property type="project" value="UniProtKB-UniRule"/>
</dbReference>
<dbReference type="EC" id="6.1.1.14" evidence="10"/>
<dbReference type="HAMAP" id="MF_00255">
    <property type="entry name" value="Gly_tRNA_synth_beta"/>
    <property type="match status" value="1"/>
</dbReference>
<evidence type="ECO:0000256" key="1">
    <source>
        <dbReference type="ARBA" id="ARBA00004496"/>
    </source>
</evidence>
<evidence type="ECO:0000256" key="5">
    <source>
        <dbReference type="ARBA" id="ARBA00022741"/>
    </source>
</evidence>
<gene>
    <name evidence="10" type="primary">glyS</name>
    <name evidence="12" type="ORF">SAMN00017405_2300</name>
</gene>
<keyword evidence="7 10" id="KW-0648">Protein biosynthesis</keyword>
<dbReference type="PRINTS" id="PR01045">
    <property type="entry name" value="TRNASYNTHGB"/>
</dbReference>
<evidence type="ECO:0000313" key="12">
    <source>
        <dbReference type="EMBL" id="SMB91423.1"/>
    </source>
</evidence>
<evidence type="ECO:0000256" key="8">
    <source>
        <dbReference type="ARBA" id="ARBA00023146"/>
    </source>
</evidence>
<accession>A0A1W1VDY5</accession>
<evidence type="ECO:0000313" key="13">
    <source>
        <dbReference type="Proteomes" id="UP000192731"/>
    </source>
</evidence>
<comment type="subunit">
    <text evidence="10">Tetramer of two alpha and two beta subunits.</text>
</comment>
<dbReference type="PANTHER" id="PTHR30075:SF2">
    <property type="entry name" value="GLYCINE--TRNA LIGASE, CHLOROPLASTIC_MITOCHONDRIAL 2"/>
    <property type="match status" value="1"/>
</dbReference>
<dbReference type="Gene3D" id="1.10.730.10">
    <property type="entry name" value="Isoleucyl-tRNA Synthetase, Domain 1"/>
    <property type="match status" value="1"/>
</dbReference>
<keyword evidence="8 10" id="KW-0030">Aminoacyl-tRNA synthetase</keyword>
<dbReference type="GO" id="GO:0005829">
    <property type="term" value="C:cytosol"/>
    <property type="evidence" value="ECO:0007669"/>
    <property type="project" value="TreeGrafter"/>
</dbReference>
<organism evidence="12 13">
    <name type="scientific">Desulfonispora thiosulfatigenes DSM 11270</name>
    <dbReference type="NCBI Taxonomy" id="656914"/>
    <lineage>
        <taxon>Bacteria</taxon>
        <taxon>Bacillati</taxon>
        <taxon>Bacillota</taxon>
        <taxon>Clostridia</taxon>
        <taxon>Eubacteriales</taxon>
        <taxon>Peptococcaceae</taxon>
        <taxon>Desulfonispora</taxon>
    </lineage>
</organism>
<protein>
    <recommendedName>
        <fullName evidence="10">Glycine--tRNA ligase beta subunit</fullName>
        <ecNumber evidence="10">6.1.1.14</ecNumber>
    </recommendedName>
    <alternativeName>
        <fullName evidence="10">Glycyl-tRNA synthetase beta subunit</fullName>
        <shortName evidence="10">GlyRS</shortName>
    </alternativeName>
</protein>
<comment type="subcellular location">
    <subcellularLocation>
        <location evidence="1 10">Cytoplasm</location>
    </subcellularLocation>
</comment>
<dbReference type="NCBIfam" id="TIGR00211">
    <property type="entry name" value="glyS"/>
    <property type="match status" value="1"/>
</dbReference>
<keyword evidence="5 10" id="KW-0547">Nucleotide-binding</keyword>